<name>A0ABP9PAZ4_9BACT</name>
<keyword evidence="2" id="KW-1185">Reference proteome</keyword>
<accession>A0ABP9PAZ4</accession>
<sequence length="106" mass="11407">MRDHVSHFVFTVCLLSFAEGAQATWLEGLSGDLRKALGLRNGVVKELAGFGEPMIGNTVAEFGIQHIMLAEPPPESPFVQIDLTRLCHTSGSSKTTPPFAGAQNVR</sequence>
<dbReference type="Proteomes" id="UP001499852">
    <property type="component" value="Unassembled WGS sequence"/>
</dbReference>
<protein>
    <submittedName>
        <fullName evidence="1">Uncharacterized protein</fullName>
    </submittedName>
</protein>
<reference evidence="2" key="1">
    <citation type="journal article" date="2019" name="Int. J. Syst. Evol. Microbiol.">
        <title>The Global Catalogue of Microorganisms (GCM) 10K type strain sequencing project: providing services to taxonomists for standard genome sequencing and annotation.</title>
        <authorList>
            <consortium name="The Broad Institute Genomics Platform"/>
            <consortium name="The Broad Institute Genome Sequencing Center for Infectious Disease"/>
            <person name="Wu L."/>
            <person name="Ma J."/>
        </authorList>
    </citation>
    <scope>NUCLEOTIDE SEQUENCE [LARGE SCALE GENOMIC DNA]</scope>
    <source>
        <strain evidence="2">JCM 18053</strain>
    </source>
</reference>
<gene>
    <name evidence="1" type="ORF">GCM10023213_32190</name>
</gene>
<proteinExistence type="predicted"/>
<evidence type="ECO:0000313" key="2">
    <source>
        <dbReference type="Proteomes" id="UP001499852"/>
    </source>
</evidence>
<dbReference type="RefSeq" id="WP_345737403.1">
    <property type="nucleotide sequence ID" value="NZ_BAABIA010000006.1"/>
</dbReference>
<comment type="caution">
    <text evidence="1">The sequence shown here is derived from an EMBL/GenBank/DDBJ whole genome shotgun (WGS) entry which is preliminary data.</text>
</comment>
<evidence type="ECO:0000313" key="1">
    <source>
        <dbReference type="EMBL" id="GAA5143710.1"/>
    </source>
</evidence>
<organism evidence="1 2">
    <name type="scientific">Prosthecobacter algae</name>
    <dbReference type="NCBI Taxonomy" id="1144682"/>
    <lineage>
        <taxon>Bacteria</taxon>
        <taxon>Pseudomonadati</taxon>
        <taxon>Verrucomicrobiota</taxon>
        <taxon>Verrucomicrobiia</taxon>
        <taxon>Verrucomicrobiales</taxon>
        <taxon>Verrucomicrobiaceae</taxon>
        <taxon>Prosthecobacter</taxon>
    </lineage>
</organism>
<dbReference type="EMBL" id="BAABIA010000006">
    <property type="protein sequence ID" value="GAA5143710.1"/>
    <property type="molecule type" value="Genomic_DNA"/>
</dbReference>